<reference evidence="1 2" key="1">
    <citation type="submission" date="2014-06" db="EMBL/GenBank/DDBJ databases">
        <authorList>
            <consortium name="DOE Joint Genome Institute"/>
            <person name="Kuo A."/>
            <person name="Kohler A."/>
            <person name="Nagy L.G."/>
            <person name="Floudas D."/>
            <person name="Copeland A."/>
            <person name="Barry K.W."/>
            <person name="Cichocki N."/>
            <person name="Veneault-Fourrey C."/>
            <person name="LaButti K."/>
            <person name="Lindquist E.A."/>
            <person name="Lipzen A."/>
            <person name="Lundell T."/>
            <person name="Morin E."/>
            <person name="Murat C."/>
            <person name="Sun H."/>
            <person name="Tunlid A."/>
            <person name="Henrissat B."/>
            <person name="Grigoriev I.V."/>
            <person name="Hibbett D.S."/>
            <person name="Martin F."/>
            <person name="Nordberg H.P."/>
            <person name="Cantor M.N."/>
            <person name="Hua S.X."/>
        </authorList>
    </citation>
    <scope>NUCLEOTIDE SEQUENCE [LARGE SCALE GENOMIC DNA]</scope>
    <source>
        <strain evidence="1 2">ATCC 200175</strain>
    </source>
</reference>
<dbReference type="Proteomes" id="UP000053647">
    <property type="component" value="Unassembled WGS sequence"/>
</dbReference>
<dbReference type="HOGENOM" id="CLU_2513281_0_0_1"/>
<organism evidence="1 2">
    <name type="scientific">Paxillus involutus ATCC 200175</name>
    <dbReference type="NCBI Taxonomy" id="664439"/>
    <lineage>
        <taxon>Eukaryota</taxon>
        <taxon>Fungi</taxon>
        <taxon>Dikarya</taxon>
        <taxon>Basidiomycota</taxon>
        <taxon>Agaricomycotina</taxon>
        <taxon>Agaricomycetes</taxon>
        <taxon>Agaricomycetidae</taxon>
        <taxon>Boletales</taxon>
        <taxon>Paxilineae</taxon>
        <taxon>Paxillaceae</taxon>
        <taxon>Paxillus</taxon>
    </lineage>
</organism>
<name>A0A0C9THB4_PAXIN</name>
<evidence type="ECO:0000313" key="2">
    <source>
        <dbReference type="Proteomes" id="UP000053647"/>
    </source>
</evidence>
<dbReference type="EMBL" id="KN819416">
    <property type="protein sequence ID" value="KIJ10148.1"/>
    <property type="molecule type" value="Genomic_DNA"/>
</dbReference>
<sequence length="85" mass="9680">MRLRGISGCSLHWGLLPWFDQNRAVPRASCYSEQTSKCSNRGTHQHRPVAYGPFVQGPYIGQEIPNDVREKIYCEGTRMCQSGHQ</sequence>
<evidence type="ECO:0000313" key="1">
    <source>
        <dbReference type="EMBL" id="KIJ10148.1"/>
    </source>
</evidence>
<keyword evidence="2" id="KW-1185">Reference proteome</keyword>
<reference evidence="2" key="2">
    <citation type="submission" date="2015-01" db="EMBL/GenBank/DDBJ databases">
        <title>Evolutionary Origins and Diversification of the Mycorrhizal Mutualists.</title>
        <authorList>
            <consortium name="DOE Joint Genome Institute"/>
            <consortium name="Mycorrhizal Genomics Consortium"/>
            <person name="Kohler A."/>
            <person name="Kuo A."/>
            <person name="Nagy L.G."/>
            <person name="Floudas D."/>
            <person name="Copeland A."/>
            <person name="Barry K.W."/>
            <person name="Cichocki N."/>
            <person name="Veneault-Fourrey C."/>
            <person name="LaButti K."/>
            <person name="Lindquist E.A."/>
            <person name="Lipzen A."/>
            <person name="Lundell T."/>
            <person name="Morin E."/>
            <person name="Murat C."/>
            <person name="Riley R."/>
            <person name="Ohm R."/>
            <person name="Sun H."/>
            <person name="Tunlid A."/>
            <person name="Henrissat B."/>
            <person name="Grigoriev I.V."/>
            <person name="Hibbett D.S."/>
            <person name="Martin F."/>
        </authorList>
    </citation>
    <scope>NUCLEOTIDE SEQUENCE [LARGE SCALE GENOMIC DNA]</scope>
    <source>
        <strain evidence="2">ATCC 200175</strain>
    </source>
</reference>
<accession>A0A0C9THB4</accession>
<dbReference type="AlphaFoldDB" id="A0A0C9THB4"/>
<gene>
    <name evidence="1" type="ORF">PAXINDRAFT_102086</name>
</gene>
<protein>
    <submittedName>
        <fullName evidence="1">Unplaced genomic scaffold PAXINscaffold_94, whole genome shotgun sequence</fullName>
    </submittedName>
</protein>
<proteinExistence type="predicted"/>